<dbReference type="Pfam" id="PF11141">
    <property type="entry name" value="DUF2914"/>
    <property type="match status" value="1"/>
</dbReference>
<dbReference type="RefSeq" id="WP_105051054.1">
    <property type="nucleotide sequence ID" value="NZ_BMYG01000004.1"/>
</dbReference>
<dbReference type="AlphaFoldDB" id="A0A2S7UTI8"/>
<sequence>MTKYITHALFSLLLLAVSSVAYSAETVTDSETVLSDNIRRAIITDSIVKREPASDLSNTSISTDVSKVYLFTEVIGKAGTMITHRWFLDGKLEAEVVLKIGGNRWRTNSSKTLDPTMHLGSWQVEVVDEKNHAIALVNFNYGE</sequence>
<accession>A0A2S7UTI8</accession>
<feature type="signal peptide" evidence="1">
    <location>
        <begin position="1"/>
        <end position="23"/>
    </location>
</feature>
<dbReference type="Proteomes" id="UP000239007">
    <property type="component" value="Unassembled WGS sequence"/>
</dbReference>
<dbReference type="OrthoDB" id="9796654at2"/>
<evidence type="ECO:0000313" key="4">
    <source>
        <dbReference type="Proteomes" id="UP000239007"/>
    </source>
</evidence>
<protein>
    <recommendedName>
        <fullName evidence="2">DUF2914 domain-containing protein</fullName>
    </recommendedName>
</protein>
<dbReference type="InterPro" id="IPR022606">
    <property type="entry name" value="DUF2914"/>
</dbReference>
<gene>
    <name evidence="3" type="ORF">BTO11_02270</name>
</gene>
<comment type="caution">
    <text evidence="3">The sequence shown here is derived from an EMBL/GenBank/DDBJ whole genome shotgun (WGS) entry which is preliminary data.</text>
</comment>
<evidence type="ECO:0000313" key="3">
    <source>
        <dbReference type="EMBL" id="PQJ52590.1"/>
    </source>
</evidence>
<feature type="domain" description="DUF2914" evidence="2">
    <location>
        <begin position="80"/>
        <end position="140"/>
    </location>
</feature>
<name>A0A2S7UTI8_9GAMM</name>
<feature type="chain" id="PRO_5015423073" description="DUF2914 domain-containing protein" evidence="1">
    <location>
        <begin position="24"/>
        <end position="143"/>
    </location>
</feature>
<organism evidence="3 4">
    <name type="scientific">Psychrosphaera saromensis</name>
    <dbReference type="NCBI Taxonomy" id="716813"/>
    <lineage>
        <taxon>Bacteria</taxon>
        <taxon>Pseudomonadati</taxon>
        <taxon>Pseudomonadota</taxon>
        <taxon>Gammaproteobacteria</taxon>
        <taxon>Alteromonadales</taxon>
        <taxon>Pseudoalteromonadaceae</taxon>
        <taxon>Psychrosphaera</taxon>
    </lineage>
</organism>
<keyword evidence="4" id="KW-1185">Reference proteome</keyword>
<reference evidence="3 4" key="1">
    <citation type="submission" date="2016-12" db="EMBL/GenBank/DDBJ databases">
        <title>Diversity of luminous bacteria.</title>
        <authorList>
            <person name="Yoshizawa S."/>
            <person name="Kogure K."/>
        </authorList>
    </citation>
    <scope>NUCLEOTIDE SEQUENCE [LARGE SCALE GENOMIC DNA]</scope>
    <source>
        <strain evidence="3 4">SA4-48</strain>
    </source>
</reference>
<evidence type="ECO:0000256" key="1">
    <source>
        <dbReference type="SAM" id="SignalP"/>
    </source>
</evidence>
<dbReference type="EMBL" id="MSCH01000003">
    <property type="protein sequence ID" value="PQJ52590.1"/>
    <property type="molecule type" value="Genomic_DNA"/>
</dbReference>
<evidence type="ECO:0000259" key="2">
    <source>
        <dbReference type="Pfam" id="PF11141"/>
    </source>
</evidence>
<keyword evidence="1" id="KW-0732">Signal</keyword>
<proteinExistence type="predicted"/>